<dbReference type="PANTHER" id="PTHR39428:SF3">
    <property type="entry name" value="DEAZAFLAVIN-DEPENDENT NITROREDUCTASE"/>
    <property type="match status" value="1"/>
</dbReference>
<dbReference type="EMBL" id="CSWP01000005">
    <property type="protein sequence ID" value="CPV57489.1"/>
    <property type="molecule type" value="Genomic_DNA"/>
</dbReference>
<sequence length="158" mass="17688">MKKIQKPKPPTGFQRLLWRLPITLFRAHLGFLVTKRIMLLTHTGRASGRPRHAALEVVEHGDDGSIVAASGFGRAADWYKNVRKTPEVTIQVGGRAHRARATELSTEEGGDLMAHYAMRRPRSAKQLSRLMGFEVDGSADDFREVGRAIPFVRFTPMP</sequence>
<dbReference type="PANTHER" id="PTHR39428">
    <property type="entry name" value="F420H(2)-DEPENDENT QUINONE REDUCTASE RV1261C"/>
    <property type="match status" value="1"/>
</dbReference>
<dbReference type="Pfam" id="PF04075">
    <property type="entry name" value="F420H2_quin_red"/>
    <property type="match status" value="1"/>
</dbReference>
<dbReference type="Proteomes" id="UP000045782">
    <property type="component" value="Unassembled WGS sequence"/>
</dbReference>
<reference evidence="3 4" key="1">
    <citation type="submission" date="2015-03" db="EMBL/GenBank/DDBJ databases">
        <authorList>
            <person name="Murphy D."/>
        </authorList>
    </citation>
    <scope>NUCLEOTIDE SEQUENCE [LARGE SCALE GENOMIC DNA]</scope>
    <source>
        <strain evidence="3 4">PAP088</strain>
    </source>
</reference>
<dbReference type="InterPro" id="IPR004378">
    <property type="entry name" value="F420H2_quin_Rdtase"/>
</dbReference>
<dbReference type="NCBIfam" id="TIGR00026">
    <property type="entry name" value="hi_GC_TIGR00026"/>
    <property type="match status" value="1"/>
</dbReference>
<comment type="catalytic activity">
    <reaction evidence="2">
        <text>oxidized coenzyme F420-(gamma-L-Glu)(n) + a quinol + H(+) = reduced coenzyme F420-(gamma-L-Glu)(n) + a quinone</text>
        <dbReference type="Rhea" id="RHEA:39663"/>
        <dbReference type="Rhea" id="RHEA-COMP:12939"/>
        <dbReference type="Rhea" id="RHEA-COMP:14378"/>
        <dbReference type="ChEBI" id="CHEBI:15378"/>
        <dbReference type="ChEBI" id="CHEBI:24646"/>
        <dbReference type="ChEBI" id="CHEBI:132124"/>
        <dbReference type="ChEBI" id="CHEBI:133980"/>
        <dbReference type="ChEBI" id="CHEBI:139511"/>
    </reaction>
</comment>
<evidence type="ECO:0000256" key="2">
    <source>
        <dbReference type="ARBA" id="ARBA00049106"/>
    </source>
</evidence>
<dbReference type="InterPro" id="IPR012349">
    <property type="entry name" value="Split_barrel_FMN-bd"/>
</dbReference>
<proteinExistence type="inferred from homology"/>
<gene>
    <name evidence="3" type="ORF">ERS075579_02926</name>
</gene>
<dbReference type="GO" id="GO:0070967">
    <property type="term" value="F:coenzyme F420 binding"/>
    <property type="evidence" value="ECO:0007669"/>
    <property type="project" value="TreeGrafter"/>
</dbReference>
<comment type="similarity">
    <text evidence="1">Belongs to the F420H(2)-dependent quinone reductase family.</text>
</comment>
<evidence type="ECO:0000313" key="3">
    <source>
        <dbReference type="EMBL" id="CPV57489.1"/>
    </source>
</evidence>
<evidence type="ECO:0000256" key="1">
    <source>
        <dbReference type="ARBA" id="ARBA00008710"/>
    </source>
</evidence>
<evidence type="ECO:0000313" key="4">
    <source>
        <dbReference type="Proteomes" id="UP000045782"/>
    </source>
</evidence>
<dbReference type="RefSeq" id="WP_016891240.1">
    <property type="nucleotide sequence ID" value="NZ_CSWP01000005.1"/>
</dbReference>
<protein>
    <submittedName>
        <fullName evidence="3">Deazaflavin-dependent nitroreductase family protein</fullName>
    </submittedName>
</protein>
<accession>A0A0U0ZMX4</accession>
<dbReference type="Gene3D" id="2.30.110.10">
    <property type="entry name" value="Electron Transport, Fmn-binding Protein, Chain A"/>
    <property type="match status" value="1"/>
</dbReference>
<dbReference type="AlphaFoldDB" id="A0A0U0ZMX4"/>
<organism evidence="3 4">
    <name type="scientific">Mycobacteroides abscessus</name>
    <dbReference type="NCBI Taxonomy" id="36809"/>
    <lineage>
        <taxon>Bacteria</taxon>
        <taxon>Bacillati</taxon>
        <taxon>Actinomycetota</taxon>
        <taxon>Actinomycetes</taxon>
        <taxon>Mycobacteriales</taxon>
        <taxon>Mycobacteriaceae</taxon>
        <taxon>Mycobacteroides</taxon>
    </lineage>
</organism>
<name>A0A0U0ZMX4_9MYCO</name>
<dbReference type="GO" id="GO:0016491">
    <property type="term" value="F:oxidoreductase activity"/>
    <property type="evidence" value="ECO:0007669"/>
    <property type="project" value="InterPro"/>
</dbReference>
<dbReference type="GO" id="GO:0005886">
    <property type="term" value="C:plasma membrane"/>
    <property type="evidence" value="ECO:0007669"/>
    <property type="project" value="TreeGrafter"/>
</dbReference>